<proteinExistence type="inferred from homology"/>
<dbReference type="Proteomes" id="UP001428290">
    <property type="component" value="Unassembled WGS sequence"/>
</dbReference>
<protein>
    <recommendedName>
        <fullName evidence="3">VWFA domain-containing protein</fullName>
    </recommendedName>
</protein>
<gene>
    <name evidence="4" type="ORF">Hgul01_01723</name>
</gene>
<evidence type="ECO:0000256" key="2">
    <source>
        <dbReference type="SAM" id="MobiDB-lite"/>
    </source>
</evidence>
<feature type="domain" description="VWFA" evidence="3">
    <location>
        <begin position="97"/>
        <end position="279"/>
    </location>
</feature>
<evidence type="ECO:0000259" key="3">
    <source>
        <dbReference type="PROSITE" id="PS50234"/>
    </source>
</evidence>
<comment type="similarity">
    <text evidence="1">Belongs to the Mg-chelatase subunits D/I family.</text>
</comment>
<organism evidence="4 5">
    <name type="scientific">Herpetosiphon gulosus</name>
    <dbReference type="NCBI Taxonomy" id="1973496"/>
    <lineage>
        <taxon>Bacteria</taxon>
        <taxon>Bacillati</taxon>
        <taxon>Chloroflexota</taxon>
        <taxon>Chloroflexia</taxon>
        <taxon>Herpetosiphonales</taxon>
        <taxon>Herpetosiphonaceae</taxon>
        <taxon>Herpetosiphon</taxon>
    </lineage>
</organism>
<dbReference type="PROSITE" id="PS50234">
    <property type="entry name" value="VWFA"/>
    <property type="match status" value="1"/>
</dbReference>
<accession>A0ABP9WXJ5</accession>
<evidence type="ECO:0000256" key="1">
    <source>
        <dbReference type="ARBA" id="ARBA00005799"/>
    </source>
</evidence>
<evidence type="ECO:0000313" key="4">
    <source>
        <dbReference type="EMBL" id="GAA5527930.1"/>
    </source>
</evidence>
<sequence length="284" mass="32387">MFNIAQEYRPKRLETQADSMRRKAGGRRTRTRTERKQGRYITSRVPRGELTDVAFDATLRVAAPFQRQRRQPHIKRAVVLHRSDLREKVRVRRTRNAVCFVVDASWSMAAETRMQATKAAVLSLLRDAYQRRDLVGLVSFARDRATVLLPLTNSVEMAQQRLRTMPTGGKTPLSRGMMAGFELLARAKLRDREILPLMVLLTDGHANVSMTGQPPQQEAYQLAEFIASQQIPTVVIDTELPNFYRGLAKELADRLNGSYYQLEELSVGLAELVRSHQELSRINI</sequence>
<dbReference type="SUPFAM" id="SSF53300">
    <property type="entry name" value="vWA-like"/>
    <property type="match status" value="1"/>
</dbReference>
<dbReference type="RefSeq" id="WP_345721538.1">
    <property type="nucleotide sequence ID" value="NZ_BAABRU010000005.1"/>
</dbReference>
<keyword evidence="5" id="KW-1185">Reference proteome</keyword>
<dbReference type="Pfam" id="PF13519">
    <property type="entry name" value="VWA_2"/>
    <property type="match status" value="1"/>
</dbReference>
<dbReference type="EMBL" id="BAABRU010000005">
    <property type="protein sequence ID" value="GAA5527930.1"/>
    <property type="molecule type" value="Genomic_DNA"/>
</dbReference>
<feature type="region of interest" description="Disordered" evidence="2">
    <location>
        <begin position="1"/>
        <end position="38"/>
    </location>
</feature>
<dbReference type="InterPro" id="IPR002035">
    <property type="entry name" value="VWF_A"/>
</dbReference>
<name>A0ABP9WXJ5_9CHLR</name>
<dbReference type="InterPro" id="IPR052989">
    <property type="entry name" value="Mg-chelatase_DI-like"/>
</dbReference>
<comment type="caution">
    <text evidence="4">The sequence shown here is derived from an EMBL/GenBank/DDBJ whole genome shotgun (WGS) entry which is preliminary data.</text>
</comment>
<dbReference type="SMART" id="SM00327">
    <property type="entry name" value="VWA"/>
    <property type="match status" value="1"/>
</dbReference>
<dbReference type="PANTHER" id="PTHR35023">
    <property type="entry name" value="CHELATASE-RELATED"/>
    <property type="match status" value="1"/>
</dbReference>
<dbReference type="Gene3D" id="3.40.50.410">
    <property type="entry name" value="von Willebrand factor, type A domain"/>
    <property type="match status" value="1"/>
</dbReference>
<dbReference type="InterPro" id="IPR036465">
    <property type="entry name" value="vWFA_dom_sf"/>
</dbReference>
<reference evidence="4 5" key="1">
    <citation type="submission" date="2024-02" db="EMBL/GenBank/DDBJ databases">
        <title>Herpetosiphon gulosus NBRC 112829.</title>
        <authorList>
            <person name="Ichikawa N."/>
            <person name="Katano-Makiyama Y."/>
            <person name="Hidaka K."/>
        </authorList>
    </citation>
    <scope>NUCLEOTIDE SEQUENCE [LARGE SCALE GENOMIC DNA]</scope>
    <source>
        <strain evidence="4 5">NBRC 112829</strain>
    </source>
</reference>
<dbReference type="PANTHER" id="PTHR35023:SF1">
    <property type="entry name" value="MG-PROTOPORPHYRIN IX CHELATASE"/>
    <property type="match status" value="1"/>
</dbReference>
<dbReference type="CDD" id="cd01451">
    <property type="entry name" value="vWA_Magnesium_chelatase"/>
    <property type="match status" value="1"/>
</dbReference>
<evidence type="ECO:0000313" key="5">
    <source>
        <dbReference type="Proteomes" id="UP001428290"/>
    </source>
</evidence>
<dbReference type="InterPro" id="IPR041702">
    <property type="entry name" value="BchD/ChlD_VWA"/>
</dbReference>
<feature type="compositionally biased region" description="Basic and acidic residues" evidence="2">
    <location>
        <begin position="8"/>
        <end position="21"/>
    </location>
</feature>